<feature type="compositionally biased region" description="Acidic residues" evidence="5">
    <location>
        <begin position="50"/>
        <end position="67"/>
    </location>
</feature>
<feature type="transmembrane region" description="Helical" evidence="6">
    <location>
        <begin position="449"/>
        <end position="473"/>
    </location>
</feature>
<keyword evidence="4 6" id="KW-0472">Membrane</keyword>
<dbReference type="GO" id="GO:0016020">
    <property type="term" value="C:membrane"/>
    <property type="evidence" value="ECO:0007669"/>
    <property type="project" value="UniProtKB-SubCell"/>
</dbReference>
<name>A0A7S4SW96_9DINO</name>
<dbReference type="GO" id="GO:0006816">
    <property type="term" value="P:calcium ion transport"/>
    <property type="evidence" value="ECO:0007669"/>
    <property type="project" value="InterPro"/>
</dbReference>
<accession>A0A7S4SW96</accession>
<evidence type="ECO:0000256" key="2">
    <source>
        <dbReference type="ARBA" id="ARBA00022692"/>
    </source>
</evidence>
<evidence type="ECO:0000259" key="7">
    <source>
        <dbReference type="Pfam" id="PF00520"/>
    </source>
</evidence>
<dbReference type="AlphaFoldDB" id="A0A7S4SW96"/>
<feature type="transmembrane region" description="Helical" evidence="6">
    <location>
        <begin position="612"/>
        <end position="634"/>
    </location>
</feature>
<feature type="region of interest" description="Disordered" evidence="5">
    <location>
        <begin position="49"/>
        <end position="71"/>
    </location>
</feature>
<evidence type="ECO:0000256" key="6">
    <source>
        <dbReference type="SAM" id="Phobius"/>
    </source>
</evidence>
<sequence length="877" mass="101289">MYSDDDVDMMTGMLKLIQQLCEGHNQTLQDFLGEDYTALQLDIFSAPIAADDDDDDPKGEEEEEDASGEPNNIVQWTSQMIKMLLGSMLKAQDWQASMAGREKQYFFLQQLFETASELVQGPNMTNQRLLLNFGICADVNKLWLIVRKDEFEFRDLIQDNEDLFRSWMLLLCAMRKVEISALRLLLSLLEETPLEQDDPDYAELQTALVFHKTLTFKRMVQELRPRALTDKIITHWNLSPEVNDPQFEVKLLDDDDDEQGENVVRPKREELEAEEIYPLTSQKDHCLEICALCYSVFNAVVTAPELKSAQFKEMEIERGPPPDGEQAPEVYNTSIWLSAKAKVYDVFNAKVANMHNSKYLHFLFGQVEIVRGARLQRIYFLVPRQIRVLKNHALIKEWQEELLMIVDRTSPEAQIDSFADMVKDQYISFVRHQFSLHERPWPFNKASEVISFCINATMLTTIVINTFLTCVYVGSYSKSLWVAKPEQHFKHHFYVQILTAFAFTHFVLSLIWIFFYILTKSGWKVETNINDWRDQNPRKANMLNNPIFKVYMQVSYFFSDPGLVWTLFLLAFSFLGFHVNFLFNAVNTIDLCMRVPTLLKVIQSITQSRTQVIMTMMLGFCMQYIAVGFSFLLFGTGYHFADMDTSGCATLLDCLYAHFDYGFRSAPVWGSAKITAVRFVFDYLYNLIIILIMAAIISGIIIDNFSELKEEQKNIYQAMSSTCFICSLGKSELQRKGVNFESHIYQDHYMWAYARFLLYLNETPRTNLTGPESNVAKLMKVNSTSFFPLYKCIKTESSEGGEAHKEREVQVQDMDVFKTAFRGVADNTDKIMKAEQSFRSELRDLTESVVQAASKIMELQQSLAQDEDTKKKKKKGA</sequence>
<keyword evidence="2 6" id="KW-0812">Transmembrane</keyword>
<evidence type="ECO:0000256" key="3">
    <source>
        <dbReference type="ARBA" id="ARBA00022989"/>
    </source>
</evidence>
<feature type="transmembrane region" description="Helical" evidence="6">
    <location>
        <begin position="683"/>
        <end position="702"/>
    </location>
</feature>
<evidence type="ECO:0000256" key="4">
    <source>
        <dbReference type="ARBA" id="ARBA00023136"/>
    </source>
</evidence>
<dbReference type="GO" id="GO:0005216">
    <property type="term" value="F:monoatomic ion channel activity"/>
    <property type="evidence" value="ECO:0007669"/>
    <property type="project" value="InterPro"/>
</dbReference>
<dbReference type="PANTHER" id="PTHR13715">
    <property type="entry name" value="RYANODINE RECEPTOR AND IP3 RECEPTOR"/>
    <property type="match status" value="1"/>
</dbReference>
<dbReference type="Pfam" id="PF00520">
    <property type="entry name" value="Ion_trans"/>
    <property type="match status" value="1"/>
</dbReference>
<comment type="subcellular location">
    <subcellularLocation>
        <location evidence="1">Membrane</location>
        <topology evidence="1">Multi-pass membrane protein</topology>
    </subcellularLocation>
</comment>
<reference evidence="8" key="1">
    <citation type="submission" date="2021-01" db="EMBL/GenBank/DDBJ databases">
        <authorList>
            <person name="Corre E."/>
            <person name="Pelletier E."/>
            <person name="Niang G."/>
            <person name="Scheremetjew M."/>
            <person name="Finn R."/>
            <person name="Kale V."/>
            <person name="Holt S."/>
            <person name="Cochrane G."/>
            <person name="Meng A."/>
            <person name="Brown T."/>
            <person name="Cohen L."/>
        </authorList>
    </citation>
    <scope>NUCLEOTIDE SEQUENCE</scope>
    <source>
        <strain evidence="8">CCMP3105</strain>
    </source>
</reference>
<protein>
    <recommendedName>
        <fullName evidence="7">Ion transport domain-containing protein</fullName>
    </recommendedName>
</protein>
<proteinExistence type="predicted"/>
<dbReference type="InterPro" id="IPR015925">
    <property type="entry name" value="Ryanodine_IP3_receptor"/>
</dbReference>
<dbReference type="InterPro" id="IPR005821">
    <property type="entry name" value="Ion_trans_dom"/>
</dbReference>
<evidence type="ECO:0000256" key="1">
    <source>
        <dbReference type="ARBA" id="ARBA00004141"/>
    </source>
</evidence>
<feature type="transmembrane region" description="Helical" evidence="6">
    <location>
        <begin position="493"/>
        <end position="518"/>
    </location>
</feature>
<gene>
    <name evidence="8" type="ORF">AMON00008_LOCUS56558</name>
</gene>
<feature type="domain" description="Ion transport" evidence="7">
    <location>
        <begin position="453"/>
        <end position="712"/>
    </location>
</feature>
<evidence type="ECO:0000256" key="5">
    <source>
        <dbReference type="SAM" id="MobiDB-lite"/>
    </source>
</evidence>
<dbReference type="PANTHER" id="PTHR13715:SF99">
    <property type="entry name" value="INOSITOL 1,4,5-TRISPHOSPHATE RECEPTOR-LIKE PROTEIN A"/>
    <property type="match status" value="1"/>
</dbReference>
<organism evidence="8">
    <name type="scientific">Alexandrium monilatum</name>
    <dbReference type="NCBI Taxonomy" id="311494"/>
    <lineage>
        <taxon>Eukaryota</taxon>
        <taxon>Sar</taxon>
        <taxon>Alveolata</taxon>
        <taxon>Dinophyceae</taxon>
        <taxon>Gonyaulacales</taxon>
        <taxon>Pyrocystaceae</taxon>
        <taxon>Alexandrium</taxon>
    </lineage>
</organism>
<evidence type="ECO:0000313" key="8">
    <source>
        <dbReference type="EMBL" id="CAE4656000.1"/>
    </source>
</evidence>
<feature type="transmembrane region" description="Helical" evidence="6">
    <location>
        <begin position="562"/>
        <end position="583"/>
    </location>
</feature>
<dbReference type="EMBL" id="HBNR01079297">
    <property type="protein sequence ID" value="CAE4656000.1"/>
    <property type="molecule type" value="Transcribed_RNA"/>
</dbReference>
<keyword evidence="3 6" id="KW-1133">Transmembrane helix</keyword>